<dbReference type="RefSeq" id="WP_054672265.1">
    <property type="nucleotide sequence ID" value="NZ_BMOF01000026.1"/>
</dbReference>
<dbReference type="GO" id="GO:0003723">
    <property type="term" value="F:RNA binding"/>
    <property type="evidence" value="ECO:0007669"/>
    <property type="project" value="UniProtKB-KW"/>
</dbReference>
<reference evidence="5" key="2">
    <citation type="submission" date="2020-09" db="EMBL/GenBank/DDBJ databases">
        <authorList>
            <person name="Sun Q."/>
            <person name="Ohkuma M."/>
        </authorList>
    </citation>
    <scope>NUCLEOTIDE SEQUENCE</scope>
    <source>
        <strain evidence="5">JCM 14719</strain>
    </source>
</reference>
<organism evidence="5 6">
    <name type="scientific">Calditerricola satsumensis</name>
    <dbReference type="NCBI Taxonomy" id="373054"/>
    <lineage>
        <taxon>Bacteria</taxon>
        <taxon>Bacillati</taxon>
        <taxon>Bacillota</taxon>
        <taxon>Bacilli</taxon>
        <taxon>Bacillales</taxon>
        <taxon>Bacillaceae</taxon>
        <taxon>Calditerricola</taxon>
    </lineage>
</organism>
<reference evidence="5" key="1">
    <citation type="journal article" date="2014" name="Int. J. Syst. Evol. Microbiol.">
        <title>Complete genome sequence of Corynebacterium casei LMG S-19264T (=DSM 44701T), isolated from a smear-ripened cheese.</title>
        <authorList>
            <consortium name="US DOE Joint Genome Institute (JGI-PGF)"/>
            <person name="Walter F."/>
            <person name="Albersmeier A."/>
            <person name="Kalinowski J."/>
            <person name="Ruckert C."/>
        </authorList>
    </citation>
    <scope>NUCLEOTIDE SEQUENCE</scope>
    <source>
        <strain evidence="5">JCM 14719</strain>
    </source>
</reference>
<feature type="domain" description="RNA-binding S4" evidence="4">
    <location>
        <begin position="5"/>
        <end position="70"/>
    </location>
</feature>
<name>A0A8J3B7J1_9BACI</name>
<accession>A0A8J3B7J1</accession>
<dbReference type="Gene3D" id="3.10.290.10">
    <property type="entry name" value="RNA-binding S4 domain"/>
    <property type="match status" value="1"/>
</dbReference>
<keyword evidence="1 3" id="KW-0694">RNA-binding</keyword>
<dbReference type="PROSITE" id="PS50889">
    <property type="entry name" value="S4"/>
    <property type="match status" value="1"/>
</dbReference>
<dbReference type="SUPFAM" id="SSF53335">
    <property type="entry name" value="S-adenosyl-L-methionine-dependent methyltransferases"/>
    <property type="match status" value="1"/>
</dbReference>
<dbReference type="InterPro" id="IPR047048">
    <property type="entry name" value="TlyA"/>
</dbReference>
<dbReference type="SMART" id="SM00363">
    <property type="entry name" value="S4"/>
    <property type="match status" value="1"/>
</dbReference>
<gene>
    <name evidence="5" type="primary">yqxC</name>
    <name evidence="5" type="ORF">GCM10007043_14280</name>
</gene>
<sequence length="275" mass="29942">MAKKERLDVLLVTRGLFPTREKARRAIMAGLVRVDGATVDKAGEKVPPDARIEVKGDPCPYVSRGGLKLERALRVFGLDLTGKTVLDVGASTGGFTDCALQHGARRVYAVDVGYGQLDWKLRQDPRVVVMERTNFRYAEPSWFPEPPDVATVDVSFISLGLIFPPLAAVLKAGGDVVALVKPQFEAGPERVGKHGVVRDPRVHADVLRAVIQKARAANLVPLNLTPSPIRGGEGNIEFLLHARKGDAPGDDVERRIDAVVREAHDRFRAEHATDA</sequence>
<dbReference type="GO" id="GO:0032259">
    <property type="term" value="P:methylation"/>
    <property type="evidence" value="ECO:0007669"/>
    <property type="project" value="UniProtKB-KW"/>
</dbReference>
<dbReference type="EMBL" id="BMOF01000026">
    <property type="protein sequence ID" value="GGK01369.1"/>
    <property type="molecule type" value="Genomic_DNA"/>
</dbReference>
<comment type="similarity">
    <text evidence="2">Belongs to the TlyA family.</text>
</comment>
<dbReference type="NCBIfam" id="TIGR00478">
    <property type="entry name" value="tly"/>
    <property type="match status" value="1"/>
</dbReference>
<dbReference type="InterPro" id="IPR036986">
    <property type="entry name" value="S4_RNA-bd_sf"/>
</dbReference>
<evidence type="ECO:0000256" key="1">
    <source>
        <dbReference type="ARBA" id="ARBA00022884"/>
    </source>
</evidence>
<evidence type="ECO:0000256" key="2">
    <source>
        <dbReference type="ARBA" id="ARBA00029460"/>
    </source>
</evidence>
<dbReference type="InterPro" id="IPR004538">
    <property type="entry name" value="Hemolysin_A/TlyA"/>
</dbReference>
<proteinExistence type="inferred from homology"/>
<dbReference type="CDD" id="cd00165">
    <property type="entry name" value="S4"/>
    <property type="match status" value="1"/>
</dbReference>
<dbReference type="Proteomes" id="UP000637720">
    <property type="component" value="Unassembled WGS sequence"/>
</dbReference>
<dbReference type="GO" id="GO:0008168">
    <property type="term" value="F:methyltransferase activity"/>
    <property type="evidence" value="ECO:0007669"/>
    <property type="project" value="UniProtKB-KW"/>
</dbReference>
<dbReference type="Pfam" id="PF01728">
    <property type="entry name" value="FtsJ"/>
    <property type="match status" value="1"/>
</dbReference>
<dbReference type="CDD" id="cd02440">
    <property type="entry name" value="AdoMet_MTases"/>
    <property type="match status" value="1"/>
</dbReference>
<dbReference type="PANTHER" id="PTHR32319:SF0">
    <property type="entry name" value="BACTERIAL HEMOLYSIN-LIKE PROTEIN"/>
    <property type="match status" value="1"/>
</dbReference>
<evidence type="ECO:0000313" key="6">
    <source>
        <dbReference type="Proteomes" id="UP000637720"/>
    </source>
</evidence>
<evidence type="ECO:0000259" key="4">
    <source>
        <dbReference type="SMART" id="SM00363"/>
    </source>
</evidence>
<protein>
    <submittedName>
        <fullName evidence="5">Putative rRNA methyltransferase YqxC</fullName>
    </submittedName>
</protein>
<dbReference type="SUPFAM" id="SSF55174">
    <property type="entry name" value="Alpha-L RNA-binding motif"/>
    <property type="match status" value="1"/>
</dbReference>
<keyword evidence="5" id="KW-0808">Transferase</keyword>
<evidence type="ECO:0000313" key="5">
    <source>
        <dbReference type="EMBL" id="GGK01369.1"/>
    </source>
</evidence>
<evidence type="ECO:0000256" key="3">
    <source>
        <dbReference type="PROSITE-ProRule" id="PRU00182"/>
    </source>
</evidence>
<dbReference type="PANTHER" id="PTHR32319">
    <property type="entry name" value="BACTERIAL HEMOLYSIN-LIKE PROTEIN"/>
    <property type="match status" value="1"/>
</dbReference>
<keyword evidence="6" id="KW-1185">Reference proteome</keyword>
<keyword evidence="5" id="KW-0489">Methyltransferase</keyword>
<dbReference type="InterPro" id="IPR002877">
    <property type="entry name" value="RNA_MeTrfase_FtsJ_dom"/>
</dbReference>
<dbReference type="InterPro" id="IPR002942">
    <property type="entry name" value="S4_RNA-bd"/>
</dbReference>
<dbReference type="Pfam" id="PF01479">
    <property type="entry name" value="S4"/>
    <property type="match status" value="1"/>
</dbReference>
<dbReference type="PIRSF" id="PIRSF005578">
    <property type="entry name" value="TlyA"/>
    <property type="match status" value="1"/>
</dbReference>
<comment type="caution">
    <text evidence="5">The sequence shown here is derived from an EMBL/GenBank/DDBJ whole genome shotgun (WGS) entry which is preliminary data.</text>
</comment>
<dbReference type="Gene3D" id="3.40.50.150">
    <property type="entry name" value="Vaccinia Virus protein VP39"/>
    <property type="match status" value="1"/>
</dbReference>
<dbReference type="AlphaFoldDB" id="A0A8J3B7J1"/>
<dbReference type="InterPro" id="IPR029063">
    <property type="entry name" value="SAM-dependent_MTases_sf"/>
</dbReference>